<keyword evidence="2" id="KW-1133">Transmembrane helix</keyword>
<dbReference type="SUPFAM" id="SSF52151">
    <property type="entry name" value="FabD/lysophospholipase-like"/>
    <property type="match status" value="1"/>
</dbReference>
<dbReference type="PANTHER" id="PTHR10728">
    <property type="entry name" value="CYTOSOLIC PHOSPHOLIPASE A2"/>
    <property type="match status" value="1"/>
</dbReference>
<feature type="transmembrane region" description="Helical" evidence="2">
    <location>
        <begin position="146"/>
        <end position="164"/>
    </location>
</feature>
<accession>A0ABN2LKJ7</accession>
<feature type="transmembrane region" description="Helical" evidence="2">
    <location>
        <begin position="579"/>
        <end position="598"/>
    </location>
</feature>
<name>A0ABN2LKJ7_9MICO</name>
<organism evidence="3 4">
    <name type="scientific">Nostocoides veronense</name>
    <dbReference type="NCBI Taxonomy" id="330836"/>
    <lineage>
        <taxon>Bacteria</taxon>
        <taxon>Bacillati</taxon>
        <taxon>Actinomycetota</taxon>
        <taxon>Actinomycetes</taxon>
        <taxon>Micrococcales</taxon>
        <taxon>Intrasporangiaceae</taxon>
        <taxon>Nostocoides</taxon>
    </lineage>
</organism>
<feature type="transmembrane region" description="Helical" evidence="2">
    <location>
        <begin position="384"/>
        <end position="413"/>
    </location>
</feature>
<keyword evidence="2" id="KW-0812">Transmembrane</keyword>
<dbReference type="PANTHER" id="PTHR10728:SF40">
    <property type="entry name" value="PATATIN FAMILY PROTEIN"/>
    <property type="match status" value="1"/>
</dbReference>
<feature type="region of interest" description="Disordered" evidence="1">
    <location>
        <begin position="737"/>
        <end position="768"/>
    </location>
</feature>
<comment type="caution">
    <text evidence="3">The sequence shown here is derived from an EMBL/GenBank/DDBJ whole genome shotgun (WGS) entry which is preliminary data.</text>
</comment>
<gene>
    <name evidence="3" type="ORF">GCM10009811_15800</name>
</gene>
<evidence type="ECO:0000256" key="1">
    <source>
        <dbReference type="SAM" id="MobiDB-lite"/>
    </source>
</evidence>
<keyword evidence="2" id="KW-0472">Membrane</keyword>
<feature type="transmembrane region" description="Helical" evidence="2">
    <location>
        <begin position="107"/>
        <end position="126"/>
    </location>
</feature>
<reference evidence="3 4" key="1">
    <citation type="journal article" date="2019" name="Int. J. Syst. Evol. Microbiol.">
        <title>The Global Catalogue of Microorganisms (GCM) 10K type strain sequencing project: providing services to taxonomists for standard genome sequencing and annotation.</title>
        <authorList>
            <consortium name="The Broad Institute Genomics Platform"/>
            <consortium name="The Broad Institute Genome Sequencing Center for Infectious Disease"/>
            <person name="Wu L."/>
            <person name="Ma J."/>
        </authorList>
    </citation>
    <scope>NUCLEOTIDE SEQUENCE [LARGE SCALE GENOMIC DNA]</scope>
    <source>
        <strain evidence="3 4">JCM 15592</strain>
    </source>
</reference>
<dbReference type="InterPro" id="IPR016035">
    <property type="entry name" value="Acyl_Trfase/lysoPLipase"/>
</dbReference>
<feature type="transmembrane region" description="Helical" evidence="2">
    <location>
        <begin position="539"/>
        <end position="558"/>
    </location>
</feature>
<dbReference type="Proteomes" id="UP001499938">
    <property type="component" value="Unassembled WGS sequence"/>
</dbReference>
<evidence type="ECO:0000256" key="2">
    <source>
        <dbReference type="SAM" id="Phobius"/>
    </source>
</evidence>
<feature type="transmembrane region" description="Helical" evidence="2">
    <location>
        <begin position="54"/>
        <end position="73"/>
    </location>
</feature>
<keyword evidence="4" id="KW-1185">Reference proteome</keyword>
<evidence type="ECO:0008006" key="5">
    <source>
        <dbReference type="Google" id="ProtNLM"/>
    </source>
</evidence>
<proteinExistence type="predicted"/>
<protein>
    <recommendedName>
        <fullName evidence="5">PNPLA domain-containing protein</fullName>
    </recommendedName>
</protein>
<feature type="transmembrane region" description="Helical" evidence="2">
    <location>
        <begin position="304"/>
        <end position="331"/>
    </location>
</feature>
<dbReference type="EMBL" id="BAAAPO010000025">
    <property type="protein sequence ID" value="GAA1791888.1"/>
    <property type="molecule type" value="Genomic_DNA"/>
</dbReference>
<evidence type="ECO:0000313" key="4">
    <source>
        <dbReference type="Proteomes" id="UP001499938"/>
    </source>
</evidence>
<feature type="transmembrane region" description="Helical" evidence="2">
    <location>
        <begin position="351"/>
        <end position="372"/>
    </location>
</feature>
<dbReference type="Gene3D" id="3.40.1090.10">
    <property type="entry name" value="Cytosolic phospholipase A2 catalytic domain"/>
    <property type="match status" value="1"/>
</dbReference>
<sequence>MPWEAEMKRVPRTPHELGMVALLAQLRRNAGRGMVVGLLALPLLAVHAPRRSDWIIGATLAVTAAIQTGLAIYKAAHIGRLVDAERTTPSRATGPVDVFGRGLSSGALAAIALSVTGIVLAASGLANLWPLPRASSILDARPWPQVLLIGLLLAGIGGLGITLATSRTLRGHTGAESADHDVSFLATEPASMPAHLPEPTAPYGPYAGLAIACSGGGIRAAAFCLGGLQRLMRGGIYDKADRVYAISGGSYIATAMHLARRNSDPIPVGAPAPFAPDSPEMDWVRRHSSWITPNATTRTRGVLALAYGILTTLAHVAALIWIVTAYGIWTLSRLPEQRVASFNQTVASFDVSPTLAGILAGLAGTALLWLVVSNAVLKYRRRRLATLAPTATLLSLAAAIALTLTVIPALVVLTHNATISNQPTATIAKTLRLTGLVPHDLCQQAIREDFVREAQIAWHRVVKPAEQESIPFSFGACGENYEDDAALYPAIAGAPLATTTGSKHRPAASLATPDPPDCGIVTGPLPHYCDVNRDTTGGWATRLAGLTGALTALLALWRKRTPAEASSRTDKLTAFIHKYILPWSALAVAVAIVAIVGMRMGRTLSVEIGRLDQWRTYAVPLGVYVVGRLVGDATITSLHPFYRERLADAFLVRRNATGVVEPIPLWDTPIDPGLDADTNTDAEATGPQLSILCAANVSDPDFIPTQRSCTTFRFETGRRTHGSERPRAYIGVTDSRLPQEGRGANRLRDGARPIPISPTAYSQAADPAGRDTTLASAMAASGAAFSPIVGRKQSLVAPYRILLTLANGRLGVWLPNPYVALVNSSSPDAHPPLPTSGFLATAWERIIHKPGPFRIFKEASGLQSITDSRIYISDGGHFDNTGLVEALRDRPRRLILFEASADPAGSADALTDAITTARMDLGLVITAGKGGVGPICTPAPTTENPRPRAERAWVHLQARREGYQDVCTDIYVVKNVLSTGGDIELDAYQLDHPDFPVTGTTNQFYGEYDFEAYRQLGWRNTHALLTEGVQPDQLTG</sequence>
<evidence type="ECO:0000313" key="3">
    <source>
        <dbReference type="EMBL" id="GAA1791888.1"/>
    </source>
</evidence>